<reference evidence="3" key="1">
    <citation type="submission" date="2022-02" db="EMBL/GenBank/DDBJ databases">
        <title>Paenibacillus sp. MBLB1832 Whole Genome Shotgun Sequencing.</title>
        <authorList>
            <person name="Hwang C.Y."/>
            <person name="Cho E.-S."/>
            <person name="Seo M.-J."/>
        </authorList>
    </citation>
    <scope>NUCLEOTIDE SEQUENCE</scope>
    <source>
        <strain evidence="3">MBLB1832</strain>
    </source>
</reference>
<dbReference type="Pfam" id="PF14398">
    <property type="entry name" value="ATPgrasp_YheCD"/>
    <property type="match status" value="1"/>
</dbReference>
<keyword evidence="4" id="KW-1185">Reference proteome</keyword>
<dbReference type="EMBL" id="CP130319">
    <property type="protein sequence ID" value="WNR42123.1"/>
    <property type="molecule type" value="Genomic_DNA"/>
</dbReference>
<keyword evidence="1" id="KW-0547">Nucleotide-binding</keyword>
<dbReference type="InterPro" id="IPR011761">
    <property type="entry name" value="ATP-grasp"/>
</dbReference>
<dbReference type="PROSITE" id="PS50975">
    <property type="entry name" value="ATP_GRASP"/>
    <property type="match status" value="1"/>
</dbReference>
<accession>A0AA96RGF7</accession>
<organism evidence="3 4">
    <name type="scientific">Paenibacillus roseopurpureus</name>
    <dbReference type="NCBI Taxonomy" id="2918901"/>
    <lineage>
        <taxon>Bacteria</taxon>
        <taxon>Bacillati</taxon>
        <taxon>Bacillota</taxon>
        <taxon>Bacilli</taxon>
        <taxon>Bacillales</taxon>
        <taxon>Paenibacillaceae</taxon>
        <taxon>Paenibacillus</taxon>
    </lineage>
</organism>
<evidence type="ECO:0000256" key="1">
    <source>
        <dbReference type="PROSITE-ProRule" id="PRU00409"/>
    </source>
</evidence>
<dbReference type="Proteomes" id="UP001304650">
    <property type="component" value="Chromosome"/>
</dbReference>
<protein>
    <submittedName>
        <fullName evidence="3">YheC/YheD family protein</fullName>
    </submittedName>
</protein>
<proteinExistence type="predicted"/>
<dbReference type="Gene3D" id="3.30.470.20">
    <property type="entry name" value="ATP-grasp fold, B domain"/>
    <property type="match status" value="1"/>
</dbReference>
<gene>
    <name evidence="3" type="ORF">MJB10_13345</name>
</gene>
<dbReference type="SUPFAM" id="SSF56059">
    <property type="entry name" value="Glutathione synthetase ATP-binding domain-like"/>
    <property type="match status" value="1"/>
</dbReference>
<evidence type="ECO:0000313" key="4">
    <source>
        <dbReference type="Proteomes" id="UP001304650"/>
    </source>
</evidence>
<sequence>MLNVIGILLAYPTYKGILRHQTGYESIELYNKAAEELGLIPFYMTLRHVGTKSALGLSYENHTYMLKRLPIPKVIHNRAMTLTMSSQRKIQQMAKISHIFNGQTRYDKLFIHRLLRKQKDATDFLPKTITCSFNNLIKALLTYPSFFVKPTSSSVGKGILRVTAMPDAKWQVCWQDQVPRLLDAQKTYDFILQKTRGKKYLIQEAISLAMHEGRPYDLRVTVQRGDRGVWQVSGIAGKVAAKDRHVTNLARGGTAMRCETLFVASGFDPRKKREEVEQAALQIAESLSGQIPSISDVGMDIGIDDQGDIWLIEVNGRDQRYQYKHLKLDKTFYRTYETPMQYAKFLLSQGTEQEM</sequence>
<keyword evidence="1" id="KW-0067">ATP-binding</keyword>
<evidence type="ECO:0000259" key="2">
    <source>
        <dbReference type="PROSITE" id="PS50975"/>
    </source>
</evidence>
<dbReference type="GO" id="GO:0005524">
    <property type="term" value="F:ATP binding"/>
    <property type="evidence" value="ECO:0007669"/>
    <property type="project" value="UniProtKB-UniRule"/>
</dbReference>
<name>A0AA96RGF7_9BACL</name>
<evidence type="ECO:0000313" key="3">
    <source>
        <dbReference type="EMBL" id="WNR42123.1"/>
    </source>
</evidence>
<dbReference type="KEGG" id="proo:MJB10_13345"/>
<dbReference type="GO" id="GO:0046872">
    <property type="term" value="F:metal ion binding"/>
    <property type="evidence" value="ECO:0007669"/>
    <property type="project" value="InterPro"/>
</dbReference>
<dbReference type="AlphaFoldDB" id="A0AA96RGF7"/>
<dbReference type="InterPro" id="IPR026838">
    <property type="entry name" value="YheC/D"/>
</dbReference>
<feature type="domain" description="ATP-grasp" evidence="2">
    <location>
        <begin position="117"/>
        <end position="344"/>
    </location>
</feature>
<dbReference type="RefSeq" id="WP_314795356.1">
    <property type="nucleotide sequence ID" value="NZ_CP130319.1"/>
</dbReference>